<dbReference type="Pfam" id="PF00266">
    <property type="entry name" value="Aminotran_5"/>
    <property type="match status" value="1"/>
</dbReference>
<evidence type="ECO:0000313" key="6">
    <source>
        <dbReference type="EMBL" id="MBA5779361.1"/>
    </source>
</evidence>
<keyword evidence="6" id="KW-0808">Transferase</keyword>
<proteinExistence type="inferred from homology"/>
<reference evidence="6 7" key="1">
    <citation type="submission" date="2020-07" db="EMBL/GenBank/DDBJ databases">
        <title>Stappia sp., F7233, whole genome shotgun sequencing project.</title>
        <authorList>
            <person name="Jiang S."/>
            <person name="Liu Z.W."/>
            <person name="Du Z.J."/>
        </authorList>
    </citation>
    <scope>NUCLEOTIDE SEQUENCE [LARGE SCALE GENOMIC DNA]</scope>
    <source>
        <strain evidence="6 7">F7233</strain>
    </source>
</reference>
<dbReference type="Gene3D" id="3.90.1150.10">
    <property type="entry name" value="Aspartate Aminotransferase, domain 1"/>
    <property type="match status" value="1"/>
</dbReference>
<protein>
    <submittedName>
        <fullName evidence="6">Aminotransferase class V-fold PLP-dependent enzyme</fullName>
    </submittedName>
</protein>
<dbReference type="InterPro" id="IPR020578">
    <property type="entry name" value="Aminotrans_V_PyrdxlP_BS"/>
</dbReference>
<dbReference type="RefSeq" id="WP_182168189.1">
    <property type="nucleotide sequence ID" value="NZ_JACFXV010000067.1"/>
</dbReference>
<evidence type="ECO:0000313" key="7">
    <source>
        <dbReference type="Proteomes" id="UP000541109"/>
    </source>
</evidence>
<dbReference type="Gene3D" id="3.40.640.10">
    <property type="entry name" value="Type I PLP-dependent aspartate aminotransferase-like (Major domain)"/>
    <property type="match status" value="1"/>
</dbReference>
<sequence length="401" mass="43750">MSASADAGRPFSADEIAALRADTAGCDIVTHFNNAGCSLPPRAVTTALKNHIDREATIGGYEAAALARPAIDDFYHAVADLIGATPAEIAYAENATRAWDMGFYAIPFTPGDRVITGRAEYVSNYVALLQMKQRAGIEIDLIDDDESGQIDLKALEAAIGPRTRLIALTHVPTNGGLVNPAEEVGEIARRHGLLYLLDACQSAGQMPLDVNRLGCHMLAVTGRKYLRGPRGTGFLYVSNAIGDRLDPPFAELDSTNWIDENRFEWLPGAKRFETWERNYAGQIGLATAVRYALDLGLDRIERRVNGLAGLLRDELKQVSGLRIHDKGKLKCGIVTFTRDGEDPDATRQRLAARSINVSVSRASSSRIDFPHRGLDAVVRASVHAYNTEDEIERLVRILKDG</sequence>
<keyword evidence="7" id="KW-1185">Reference proteome</keyword>
<dbReference type="InterPro" id="IPR015422">
    <property type="entry name" value="PyrdxlP-dep_Trfase_small"/>
</dbReference>
<name>A0A839AI10_9HYPH</name>
<evidence type="ECO:0000256" key="1">
    <source>
        <dbReference type="ARBA" id="ARBA00001933"/>
    </source>
</evidence>
<dbReference type="InterPro" id="IPR015421">
    <property type="entry name" value="PyrdxlP-dep_Trfase_major"/>
</dbReference>
<organism evidence="6 7">
    <name type="scientific">Stappia albiluteola</name>
    <dbReference type="NCBI Taxonomy" id="2758565"/>
    <lineage>
        <taxon>Bacteria</taxon>
        <taxon>Pseudomonadati</taxon>
        <taxon>Pseudomonadota</taxon>
        <taxon>Alphaproteobacteria</taxon>
        <taxon>Hyphomicrobiales</taxon>
        <taxon>Stappiaceae</taxon>
        <taxon>Stappia</taxon>
    </lineage>
</organism>
<accession>A0A839AI10</accession>
<comment type="cofactor">
    <cofactor evidence="1 4">
        <name>pyridoxal 5'-phosphate</name>
        <dbReference type="ChEBI" id="CHEBI:597326"/>
    </cofactor>
</comment>
<keyword evidence="2" id="KW-0663">Pyridoxal phosphate</keyword>
<gene>
    <name evidence="6" type="ORF">H2509_19705</name>
</gene>
<dbReference type="PROSITE" id="PS00595">
    <property type="entry name" value="AA_TRANSFER_CLASS_5"/>
    <property type="match status" value="1"/>
</dbReference>
<dbReference type="SUPFAM" id="SSF53383">
    <property type="entry name" value="PLP-dependent transferases"/>
    <property type="match status" value="1"/>
</dbReference>
<dbReference type="InterPro" id="IPR015424">
    <property type="entry name" value="PyrdxlP-dep_Trfase"/>
</dbReference>
<dbReference type="Proteomes" id="UP000541109">
    <property type="component" value="Unassembled WGS sequence"/>
</dbReference>
<dbReference type="PANTHER" id="PTHR43586">
    <property type="entry name" value="CYSTEINE DESULFURASE"/>
    <property type="match status" value="1"/>
</dbReference>
<dbReference type="EMBL" id="JACFXV010000067">
    <property type="protein sequence ID" value="MBA5779361.1"/>
    <property type="molecule type" value="Genomic_DNA"/>
</dbReference>
<dbReference type="GO" id="GO:0008483">
    <property type="term" value="F:transaminase activity"/>
    <property type="evidence" value="ECO:0007669"/>
    <property type="project" value="UniProtKB-KW"/>
</dbReference>
<feature type="domain" description="Aminotransferase class V" evidence="5">
    <location>
        <begin position="32"/>
        <end position="394"/>
    </location>
</feature>
<comment type="caution">
    <text evidence="6">The sequence shown here is derived from an EMBL/GenBank/DDBJ whole genome shotgun (WGS) entry which is preliminary data.</text>
</comment>
<comment type="similarity">
    <text evidence="3">Belongs to the class-V pyridoxal-phosphate-dependent aminotransferase family.</text>
</comment>
<dbReference type="AlphaFoldDB" id="A0A839AI10"/>
<dbReference type="InterPro" id="IPR000192">
    <property type="entry name" value="Aminotrans_V_dom"/>
</dbReference>
<evidence type="ECO:0000259" key="5">
    <source>
        <dbReference type="Pfam" id="PF00266"/>
    </source>
</evidence>
<dbReference type="PANTHER" id="PTHR43586:SF24">
    <property type="entry name" value="BLR4730 PROTEIN"/>
    <property type="match status" value="1"/>
</dbReference>
<evidence type="ECO:0000256" key="3">
    <source>
        <dbReference type="RuleBase" id="RU004075"/>
    </source>
</evidence>
<evidence type="ECO:0000256" key="4">
    <source>
        <dbReference type="RuleBase" id="RU004504"/>
    </source>
</evidence>
<keyword evidence="6" id="KW-0032">Aminotransferase</keyword>
<evidence type="ECO:0000256" key="2">
    <source>
        <dbReference type="ARBA" id="ARBA00022898"/>
    </source>
</evidence>